<sequence length="111" mass="13288">MHGSGLTHLLFLPDWAAVFELYNCGDVDCYLDLARLRGIKYFTWTKNDKVFPTGAGTHPQTGEPHQKFQNYRFDRDEFRRLVLMQVEYVRRNPAYVTELRKQKRKKYNEEL</sequence>
<name>A0A915PVB1_9BILA</name>
<accession>A0A915PVB1</accession>
<evidence type="ECO:0000313" key="2">
    <source>
        <dbReference type="Proteomes" id="UP000887581"/>
    </source>
</evidence>
<organism evidence="2 3">
    <name type="scientific">Setaria digitata</name>
    <dbReference type="NCBI Taxonomy" id="48799"/>
    <lineage>
        <taxon>Eukaryota</taxon>
        <taxon>Metazoa</taxon>
        <taxon>Ecdysozoa</taxon>
        <taxon>Nematoda</taxon>
        <taxon>Chromadorea</taxon>
        <taxon>Rhabditida</taxon>
        <taxon>Spirurina</taxon>
        <taxon>Spiruromorpha</taxon>
        <taxon>Filarioidea</taxon>
        <taxon>Setariidae</taxon>
        <taxon>Setaria</taxon>
    </lineage>
</organism>
<dbReference type="Proteomes" id="UP000887581">
    <property type="component" value="Unplaced"/>
</dbReference>
<dbReference type="AlphaFoldDB" id="A0A915PVB1"/>
<protein>
    <submittedName>
        <fullName evidence="3">Uncharacterized protein</fullName>
    </submittedName>
</protein>
<keyword evidence="1" id="KW-0732">Signal</keyword>
<evidence type="ECO:0000313" key="3">
    <source>
        <dbReference type="WBParaSite" id="sdigi.contig281.g7016.t1"/>
    </source>
</evidence>
<reference evidence="3" key="1">
    <citation type="submission" date="2022-11" db="UniProtKB">
        <authorList>
            <consortium name="WormBaseParasite"/>
        </authorList>
    </citation>
    <scope>IDENTIFICATION</scope>
</reference>
<keyword evidence="2" id="KW-1185">Reference proteome</keyword>
<proteinExistence type="predicted"/>
<dbReference type="WBParaSite" id="sdigi.contig281.g7016.t1">
    <property type="protein sequence ID" value="sdigi.contig281.g7016.t1"/>
    <property type="gene ID" value="sdigi.contig281.g7016"/>
</dbReference>
<evidence type="ECO:0000256" key="1">
    <source>
        <dbReference type="SAM" id="SignalP"/>
    </source>
</evidence>
<feature type="signal peptide" evidence="1">
    <location>
        <begin position="1"/>
        <end position="16"/>
    </location>
</feature>
<feature type="chain" id="PRO_5037517867" evidence="1">
    <location>
        <begin position="17"/>
        <end position="111"/>
    </location>
</feature>